<dbReference type="EMBL" id="BBLG01000002">
    <property type="protein sequence ID" value="GAK75588.1"/>
    <property type="molecule type" value="Genomic_DNA"/>
</dbReference>
<evidence type="ECO:0000259" key="1">
    <source>
        <dbReference type="Pfam" id="PF11074"/>
    </source>
</evidence>
<organism evidence="2 3">
    <name type="scientific">Nonlabens ulvanivorans</name>
    <name type="common">Persicivirga ulvanivorans</name>
    <dbReference type="NCBI Taxonomy" id="906888"/>
    <lineage>
        <taxon>Bacteria</taxon>
        <taxon>Pseudomonadati</taxon>
        <taxon>Bacteroidota</taxon>
        <taxon>Flavobacteriia</taxon>
        <taxon>Flavobacteriales</taxon>
        <taxon>Flavobacteriaceae</taxon>
        <taxon>Nonlabens</taxon>
    </lineage>
</organism>
<accession>A0A081D9J2</accession>
<protein>
    <recommendedName>
        <fullName evidence="1">DUF2779 domain-containing protein</fullName>
    </recommendedName>
</protein>
<proteinExistence type="predicted"/>
<comment type="caution">
    <text evidence="2">The sequence shown here is derived from an EMBL/GenBank/DDBJ whole genome shotgun (WGS) entry which is preliminary data.</text>
</comment>
<dbReference type="Proteomes" id="UP000028980">
    <property type="component" value="Unassembled WGS sequence"/>
</dbReference>
<dbReference type="Pfam" id="PF11074">
    <property type="entry name" value="DUF2779"/>
    <property type="match status" value="1"/>
</dbReference>
<dbReference type="AlphaFoldDB" id="A0A081D9J2"/>
<dbReference type="InterPro" id="IPR021301">
    <property type="entry name" value="DUF2779"/>
</dbReference>
<name>A0A081D9J2_NONUL</name>
<evidence type="ECO:0000313" key="2">
    <source>
        <dbReference type="EMBL" id="GAK75588.1"/>
    </source>
</evidence>
<evidence type="ECO:0000313" key="3">
    <source>
        <dbReference type="Proteomes" id="UP000028980"/>
    </source>
</evidence>
<sequence length="639" mass="73228">MALDCPTKLFYTRKKEYEDSSETDTFLEALAQGGFQVEELARMEYPDGVAILGEDWNYQKLADKTSELLLNKNVVIFEAAFLFEGLFIRTDILVKHGNNIKLIEVKAKSIDSAHHDSFINSRGGLGWSDYLYDVAFQKYVTQSCHPEWNITPYLNLVDKSKKTTVNGLNQHFKIAQNSDLRTGIITTPGLTKQHIGDSILCNINVDAEVNLIHNENPLFETQSFEDCVLFFRDSYKNDIRLDTPIGKHCKGCEYRVDDTDSDVKSGYHECWTNQLSLSRKRISEPKSYDVWNFRGSGSLFEQGIVFMDQIELEHINIQLEADAISNSERRWLQIEKTKQSDNAPQIEIDGLRKEMSNWKFPLNFIDFETTAVAIPFTAGRKPYEQLAFQYSHHIVFEDGTIEHYSEHLDTKIGHFPNFDFVRALRDSLTKNEGSIFRYHNHENTILNKIYGQLLESSEDDKDVLISFIESISHNTGSSATTWSGPRDMIDLFQVVRNYYFHPEMNGSLSIKAVLPAVLNTSEVIKRKYVKPISDINLTSKNFPQEYVFLQFEDGKAISPYKALPSVYENWSQEQLDSALANIGDIADGGTALTAYAKLQFEDVTQEERDALESALLRYCEIDTLAMVMIYEHFKELIES</sequence>
<reference evidence="2 3" key="1">
    <citation type="journal article" date="2014" name="Genome Announc.">
        <title>Draft Genome Sequences of Marine Flavobacterium Nonlabens Strains NR17, NR24, NR27, NR32, NR33, and Ara13.</title>
        <authorList>
            <person name="Nakanishi M."/>
            <person name="Meirelles P."/>
            <person name="Suzuki R."/>
            <person name="Takatani N."/>
            <person name="Mino S."/>
            <person name="Suda W."/>
            <person name="Oshima K."/>
            <person name="Hattori M."/>
            <person name="Ohkuma M."/>
            <person name="Hosokawa M."/>
            <person name="Miyashita K."/>
            <person name="Thompson F.L."/>
            <person name="Niwa A."/>
            <person name="Sawabe T."/>
            <person name="Sawabe T."/>
        </authorList>
    </citation>
    <scope>NUCLEOTIDE SEQUENCE [LARGE SCALE GENOMIC DNA]</scope>
    <source>
        <strain evidence="3">JCM19296</strain>
    </source>
</reference>
<feature type="domain" description="DUF2779" evidence="1">
    <location>
        <begin position="364"/>
        <end position="509"/>
    </location>
</feature>
<gene>
    <name evidence="2" type="ORF">JCM19296_1180</name>
</gene>